<keyword evidence="7 8" id="KW-0472">Membrane</keyword>
<dbReference type="GO" id="GO:0005886">
    <property type="term" value="C:plasma membrane"/>
    <property type="evidence" value="ECO:0007669"/>
    <property type="project" value="TreeGrafter"/>
</dbReference>
<feature type="transmembrane region" description="Helical" evidence="9">
    <location>
        <begin position="240"/>
        <end position="263"/>
    </location>
</feature>
<evidence type="ECO:0000256" key="2">
    <source>
        <dbReference type="ARBA" id="ARBA00008974"/>
    </source>
</evidence>
<evidence type="ECO:0000256" key="6">
    <source>
        <dbReference type="ARBA" id="ARBA00022989"/>
    </source>
</evidence>
<evidence type="ECO:0000256" key="9">
    <source>
        <dbReference type="SAM" id="Phobius"/>
    </source>
</evidence>
<evidence type="ECO:0000256" key="3">
    <source>
        <dbReference type="ARBA" id="ARBA00022448"/>
    </source>
</evidence>
<comment type="caution">
    <text evidence="10">The sequence shown here is derived from an EMBL/GenBank/DDBJ whole genome shotgun (WGS) entry which is preliminary data.</text>
</comment>
<feature type="transmembrane region" description="Helical" evidence="9">
    <location>
        <begin position="137"/>
        <end position="155"/>
    </location>
</feature>
<evidence type="ECO:0000313" key="10">
    <source>
        <dbReference type="EMBL" id="RWQ94707.1"/>
    </source>
</evidence>
<dbReference type="VEuPathDB" id="FungiDB:C8Q69DRAFT_528780"/>
<sequence>MSDIEKQLSEIPQPASKSEVITGYTEEIKTYDSRIWKFVRFLHAEETGVERIPDDLRTNHSEYSIGILFTAINMVYLGISIGVNGITAYGLTFWDSVLCIIFFNIIGFLPVAYMCTFGPTFGMRQMVVSRFWVGYQTMRLFAAINSCICIGWAVLNLVAGANLLHTLGHSALPPWAAIIIMTVGTLFVTALGYKAIHLFERWAWIPTFLVTFVIIARVKISGSFSPGYMSAGRAEAGAVLSYGAALFGNASGWTLFACDYTAYMKTTTSKLKLSCSVMFGCLFTTMFLQLVGVSAAACLNSNPLYKKMYDEFGAGGLFYAILVEDSLGRFGQFCIVLLALTLTTCNIACVYSSSLSAQAVCSRFRLLPRFYWVLLANAVALGVSIPCYYRFTEVLYDFMSLLSYFISLYIGIVLSEHFLYRRQRGYAPDTYMAPEKLPVSYAALFAFCCGVAGAVIGMSEAWWTGPLAKAISEDVPGDIGFQLSFAFAFIGHASSRWAELKYIGR</sequence>
<reference evidence="10 11" key="1">
    <citation type="journal article" date="2018" name="Front. Microbiol.">
        <title>Genomic and genetic insights into a cosmopolitan fungus, Paecilomyces variotii (Eurotiales).</title>
        <authorList>
            <person name="Urquhart A.S."/>
            <person name="Mondo S.J."/>
            <person name="Makela M.R."/>
            <person name="Hane J.K."/>
            <person name="Wiebenga A."/>
            <person name="He G."/>
            <person name="Mihaltcheva S."/>
            <person name="Pangilinan J."/>
            <person name="Lipzen A."/>
            <person name="Barry K."/>
            <person name="de Vries R.P."/>
            <person name="Grigoriev I.V."/>
            <person name="Idnurm A."/>
        </authorList>
    </citation>
    <scope>NUCLEOTIDE SEQUENCE [LARGE SCALE GENOMIC DNA]</scope>
    <source>
        <strain evidence="10 11">CBS 101075</strain>
    </source>
</reference>
<keyword evidence="4" id="KW-0597">Phosphoprotein</keyword>
<feature type="transmembrane region" description="Helical" evidence="9">
    <location>
        <begin position="175"/>
        <end position="193"/>
    </location>
</feature>
<dbReference type="InterPro" id="IPR026030">
    <property type="entry name" value="Pur-cyt_permease_Fcy2/21/22"/>
</dbReference>
<protein>
    <submittedName>
        <fullName evidence="10">Purine-cytosine permease FCY2</fullName>
    </submittedName>
</protein>
<feature type="transmembrane region" description="Helical" evidence="9">
    <location>
        <begin position="93"/>
        <end position="116"/>
    </location>
</feature>
<feature type="transmembrane region" description="Helical" evidence="9">
    <location>
        <begin position="202"/>
        <end position="220"/>
    </location>
</feature>
<keyword evidence="6 9" id="KW-1133">Transmembrane helix</keyword>
<evidence type="ECO:0000256" key="4">
    <source>
        <dbReference type="ARBA" id="ARBA00022553"/>
    </source>
</evidence>
<feature type="transmembrane region" description="Helical" evidence="9">
    <location>
        <begin position="65"/>
        <end position="87"/>
    </location>
</feature>
<dbReference type="Gene3D" id="1.10.4160.10">
    <property type="entry name" value="Hydantoin permease"/>
    <property type="match status" value="1"/>
</dbReference>
<dbReference type="AlphaFoldDB" id="A0A443HSC2"/>
<feature type="transmembrane region" description="Helical" evidence="9">
    <location>
        <begin position="479"/>
        <end position="498"/>
    </location>
</feature>
<feature type="transmembrane region" description="Helical" evidence="9">
    <location>
        <begin position="330"/>
        <end position="349"/>
    </location>
</feature>
<evidence type="ECO:0000256" key="5">
    <source>
        <dbReference type="ARBA" id="ARBA00022692"/>
    </source>
</evidence>
<keyword evidence="5 9" id="KW-0812">Transmembrane</keyword>
<keyword evidence="11" id="KW-1185">Reference proteome</keyword>
<proteinExistence type="inferred from homology"/>
<dbReference type="RefSeq" id="XP_028484352.1">
    <property type="nucleotide sequence ID" value="XM_028633682.1"/>
</dbReference>
<feature type="transmembrane region" description="Helical" evidence="9">
    <location>
        <begin position="401"/>
        <end position="420"/>
    </location>
</feature>
<comment type="similarity">
    <text evidence="2 8">Belongs to the purine-cytosine permease (2.A.39) family.</text>
</comment>
<dbReference type="GO" id="GO:0000329">
    <property type="term" value="C:fungal-type vacuole membrane"/>
    <property type="evidence" value="ECO:0007669"/>
    <property type="project" value="TreeGrafter"/>
</dbReference>
<dbReference type="GO" id="GO:0015205">
    <property type="term" value="F:nucleobase transmembrane transporter activity"/>
    <property type="evidence" value="ECO:0007669"/>
    <property type="project" value="TreeGrafter"/>
</dbReference>
<feature type="transmembrane region" description="Helical" evidence="9">
    <location>
        <begin position="275"/>
        <end position="297"/>
    </location>
</feature>
<dbReference type="InterPro" id="IPR001248">
    <property type="entry name" value="Pur-cyt_permease"/>
</dbReference>
<evidence type="ECO:0000256" key="8">
    <source>
        <dbReference type="PIRNR" id="PIRNR002744"/>
    </source>
</evidence>
<feature type="transmembrane region" description="Helical" evidence="9">
    <location>
        <begin position="370"/>
        <end position="389"/>
    </location>
</feature>
<comment type="subcellular location">
    <subcellularLocation>
        <location evidence="1">Membrane</location>
        <topology evidence="1">Multi-pass membrane protein</topology>
    </subcellularLocation>
</comment>
<dbReference type="GeneID" id="39602959"/>
<dbReference type="EMBL" id="RCNU01000007">
    <property type="protein sequence ID" value="RWQ94707.1"/>
    <property type="molecule type" value="Genomic_DNA"/>
</dbReference>
<evidence type="ECO:0000256" key="7">
    <source>
        <dbReference type="ARBA" id="ARBA00023136"/>
    </source>
</evidence>
<dbReference type="FunFam" id="1.10.4160.10:FF:000002">
    <property type="entry name" value="Purine-cytosine permease fcyB"/>
    <property type="match status" value="1"/>
</dbReference>
<dbReference type="PANTHER" id="PTHR31806:SF1">
    <property type="entry name" value="PURINE-CYTOSINE PERMEASE FCY2-RELATED"/>
    <property type="match status" value="1"/>
</dbReference>
<dbReference type="PIRSF" id="PIRSF002744">
    <property type="entry name" value="Pur-cyt_permease"/>
    <property type="match status" value="1"/>
</dbReference>
<dbReference type="PANTHER" id="PTHR31806">
    <property type="entry name" value="PURINE-CYTOSINE PERMEASE FCY2-RELATED"/>
    <property type="match status" value="1"/>
</dbReference>
<gene>
    <name evidence="10" type="ORF">C8Q69DRAFT_528780</name>
</gene>
<keyword evidence="3 8" id="KW-0813">Transport</keyword>
<dbReference type="GO" id="GO:0015856">
    <property type="term" value="P:cytosine transport"/>
    <property type="evidence" value="ECO:0007669"/>
    <property type="project" value="TreeGrafter"/>
</dbReference>
<accession>A0A443HSC2</accession>
<name>A0A443HSC2_BYSSP</name>
<feature type="transmembrane region" description="Helical" evidence="9">
    <location>
        <begin position="441"/>
        <end position="459"/>
    </location>
</feature>
<organism evidence="10 11">
    <name type="scientific">Byssochlamys spectabilis</name>
    <name type="common">Paecilomyces variotii</name>
    <dbReference type="NCBI Taxonomy" id="264951"/>
    <lineage>
        <taxon>Eukaryota</taxon>
        <taxon>Fungi</taxon>
        <taxon>Dikarya</taxon>
        <taxon>Ascomycota</taxon>
        <taxon>Pezizomycotina</taxon>
        <taxon>Eurotiomycetes</taxon>
        <taxon>Eurotiomycetidae</taxon>
        <taxon>Eurotiales</taxon>
        <taxon>Thermoascaceae</taxon>
        <taxon>Paecilomyces</taxon>
    </lineage>
</organism>
<dbReference type="Proteomes" id="UP000283841">
    <property type="component" value="Unassembled WGS sequence"/>
</dbReference>
<dbReference type="Pfam" id="PF02133">
    <property type="entry name" value="Transp_cyt_pur"/>
    <property type="match status" value="1"/>
</dbReference>
<dbReference type="STRING" id="264951.A0A443HSC2"/>
<evidence type="ECO:0000256" key="1">
    <source>
        <dbReference type="ARBA" id="ARBA00004141"/>
    </source>
</evidence>
<evidence type="ECO:0000313" key="11">
    <source>
        <dbReference type="Proteomes" id="UP000283841"/>
    </source>
</evidence>